<accession>A0A844BCQ1</accession>
<dbReference type="AlphaFoldDB" id="A0A844BCQ1"/>
<dbReference type="PANTHER" id="PTHR42815">
    <property type="entry name" value="FAD-BINDING, PUTATIVE (AFU_ORTHOLOGUE AFUA_6G07600)-RELATED"/>
    <property type="match status" value="1"/>
</dbReference>
<gene>
    <name evidence="2" type="ORF">GHT07_13405</name>
</gene>
<proteinExistence type="predicted"/>
<dbReference type="SUPFAM" id="SSF50475">
    <property type="entry name" value="FMN-binding split barrel"/>
    <property type="match status" value="1"/>
</dbReference>
<protein>
    <submittedName>
        <fullName evidence="2">Flavin-nucleotide-binding protein</fullName>
    </submittedName>
</protein>
<evidence type="ECO:0000313" key="2">
    <source>
        <dbReference type="EMBL" id="MRD48281.1"/>
    </source>
</evidence>
<reference evidence="2 3" key="1">
    <citation type="submission" date="2019-11" db="EMBL/GenBank/DDBJ databases">
        <title>Caenimonas koreensis gen. nov., sp. nov., isolated from activated sludge.</title>
        <authorList>
            <person name="Seung H.R."/>
        </authorList>
    </citation>
    <scope>NUCLEOTIDE SEQUENCE [LARGE SCALE GENOMIC DNA]</scope>
    <source>
        <strain evidence="2 3">EMB320</strain>
    </source>
</reference>
<dbReference type="EMBL" id="WJBU01000012">
    <property type="protein sequence ID" value="MRD48281.1"/>
    <property type="molecule type" value="Genomic_DNA"/>
</dbReference>
<dbReference type="PANTHER" id="PTHR42815:SF2">
    <property type="entry name" value="FAD-BINDING, PUTATIVE (AFU_ORTHOLOGUE AFUA_6G07600)-RELATED"/>
    <property type="match status" value="1"/>
</dbReference>
<name>A0A844BCQ1_9BURK</name>
<dbReference type="InterPro" id="IPR012349">
    <property type="entry name" value="Split_barrel_FMN-bd"/>
</dbReference>
<evidence type="ECO:0000259" key="1">
    <source>
        <dbReference type="Pfam" id="PF01243"/>
    </source>
</evidence>
<organism evidence="2 3">
    <name type="scientific">Caenimonas koreensis DSM 17982</name>
    <dbReference type="NCBI Taxonomy" id="1121255"/>
    <lineage>
        <taxon>Bacteria</taxon>
        <taxon>Pseudomonadati</taxon>
        <taxon>Pseudomonadota</taxon>
        <taxon>Betaproteobacteria</taxon>
        <taxon>Burkholderiales</taxon>
        <taxon>Comamonadaceae</taxon>
        <taxon>Caenimonas</taxon>
    </lineage>
</organism>
<dbReference type="Proteomes" id="UP000487350">
    <property type="component" value="Unassembled WGS sequence"/>
</dbReference>
<keyword evidence="3" id="KW-1185">Reference proteome</keyword>
<feature type="domain" description="Pyridoxamine 5'-phosphate oxidase N-terminal" evidence="1">
    <location>
        <begin position="167"/>
        <end position="290"/>
    </location>
</feature>
<sequence length="321" mass="34269">MARASFHEGERTLQKRAGSHDMLAEVGPHVIREFMPQQHRDFFSLLPFIVIGAVDAGGQPWASVIAGPAGFVASPRDDLLQIAALPLAQDPVAASMVPGQRVGLLGIQPHTRRRNRANGRIDIVDASGFTVHVEQSFGNCPKYIQAREVAYVPDTARVSTRESMTGLDAQARQFIAAADTFFIATAHPQSQGSDDPAHGVDVSHRGGKPGFVHVDASGSVLTVPDFTGNAFFNTLGNLLVNPRCGLVFIDYATGDLLHVAARGEIVTDPQAVDAFAGAQRLVRLHVEAVVRRRRAVALKWGAATLSPHLAPTGNWGASAQS</sequence>
<dbReference type="Gene3D" id="2.30.110.10">
    <property type="entry name" value="Electron Transport, Fmn-binding Protein, Chain A"/>
    <property type="match status" value="1"/>
</dbReference>
<dbReference type="Pfam" id="PF01243">
    <property type="entry name" value="PNPOx_N"/>
    <property type="match status" value="1"/>
</dbReference>
<dbReference type="InterPro" id="IPR011576">
    <property type="entry name" value="Pyridox_Oxase_N"/>
</dbReference>
<evidence type="ECO:0000313" key="3">
    <source>
        <dbReference type="Proteomes" id="UP000487350"/>
    </source>
</evidence>
<comment type="caution">
    <text evidence="2">The sequence shown here is derived from an EMBL/GenBank/DDBJ whole genome shotgun (WGS) entry which is preliminary data.</text>
</comment>